<reference evidence="2" key="2">
    <citation type="submission" date="2025-08" db="UniProtKB">
        <authorList>
            <consortium name="RefSeq"/>
        </authorList>
    </citation>
    <scope>IDENTIFICATION</scope>
    <source>
        <tissue evidence="2">Leaf</tissue>
    </source>
</reference>
<evidence type="ECO:0000313" key="1">
    <source>
        <dbReference type="Proteomes" id="UP000189701"/>
    </source>
</evidence>
<name>A0A1U7WT33_NICSY</name>
<evidence type="ECO:0000313" key="2">
    <source>
        <dbReference type="RefSeq" id="XP_009781753.1"/>
    </source>
</evidence>
<accession>A0A1U7WT33</accession>
<sequence>MVSGILVREEQGLDLDKIIGAEVIEAKRYSQLVNGKLPSDPKESRTLHMKAAQFTSVEDGTLYRRMFDGPLAKCLGTRDIDYILREIYEGTYKNHSGAESLVHKVVRAGYYLTDMEQDTKEFVRKCGNV</sequence>
<dbReference type="RefSeq" id="XP_009781753.1">
    <property type="nucleotide sequence ID" value="XM_009783451.1"/>
</dbReference>
<dbReference type="PANTHER" id="PTHR48475">
    <property type="entry name" value="RIBONUCLEASE H"/>
    <property type="match status" value="1"/>
</dbReference>
<dbReference type="eggNOG" id="KOG0017">
    <property type="taxonomic scope" value="Eukaryota"/>
</dbReference>
<proteinExistence type="predicted"/>
<gene>
    <name evidence="2" type="primary">LOC104230599</name>
</gene>
<dbReference type="PANTHER" id="PTHR48475:SF1">
    <property type="entry name" value="RNASE H TYPE-1 DOMAIN-CONTAINING PROTEIN"/>
    <property type="match status" value="1"/>
</dbReference>
<dbReference type="Proteomes" id="UP000189701">
    <property type="component" value="Unplaced"/>
</dbReference>
<dbReference type="Gene3D" id="1.10.340.70">
    <property type="match status" value="1"/>
</dbReference>
<protein>
    <submittedName>
        <fullName evidence="2">Uncharacterized protein LOC104230599</fullName>
    </submittedName>
</protein>
<keyword evidence="1" id="KW-1185">Reference proteome</keyword>
<organism evidence="1 2">
    <name type="scientific">Nicotiana sylvestris</name>
    <name type="common">Wood tobacco</name>
    <name type="synonym">South American tobacco</name>
    <dbReference type="NCBI Taxonomy" id="4096"/>
    <lineage>
        <taxon>Eukaryota</taxon>
        <taxon>Viridiplantae</taxon>
        <taxon>Streptophyta</taxon>
        <taxon>Embryophyta</taxon>
        <taxon>Tracheophyta</taxon>
        <taxon>Spermatophyta</taxon>
        <taxon>Magnoliopsida</taxon>
        <taxon>eudicotyledons</taxon>
        <taxon>Gunneridae</taxon>
        <taxon>Pentapetalae</taxon>
        <taxon>asterids</taxon>
        <taxon>lamiids</taxon>
        <taxon>Solanales</taxon>
        <taxon>Solanaceae</taxon>
        <taxon>Nicotianoideae</taxon>
        <taxon>Nicotianeae</taxon>
        <taxon>Nicotiana</taxon>
    </lineage>
</organism>
<reference evidence="1" key="1">
    <citation type="journal article" date="2013" name="Genome Biol.">
        <title>Reference genomes and transcriptomes of Nicotiana sylvestris and Nicotiana tomentosiformis.</title>
        <authorList>
            <person name="Sierro N."/>
            <person name="Battey J.N."/>
            <person name="Ouadi S."/>
            <person name="Bovet L."/>
            <person name="Goepfert S."/>
            <person name="Bakaher N."/>
            <person name="Peitsch M.C."/>
            <person name="Ivanov N.V."/>
        </authorList>
    </citation>
    <scope>NUCLEOTIDE SEQUENCE [LARGE SCALE GENOMIC DNA]</scope>
</reference>
<dbReference type="AlphaFoldDB" id="A0A1U7WT33"/>